<dbReference type="GO" id="GO:0016787">
    <property type="term" value="F:hydrolase activity"/>
    <property type="evidence" value="ECO:0007669"/>
    <property type="project" value="UniProtKB-KW"/>
</dbReference>
<evidence type="ECO:0000313" key="2">
    <source>
        <dbReference type="EMBL" id="CBA27849.1"/>
    </source>
</evidence>
<feature type="compositionally biased region" description="Basic and acidic residues" evidence="1">
    <location>
        <begin position="15"/>
        <end position="42"/>
    </location>
</feature>
<reference evidence="2" key="1">
    <citation type="journal article" date="2010" name="Nature">
        <title>The dynamic genome of Hydra.</title>
        <authorList>
            <person name="Chapman J.A."/>
            <person name="Kirkness E.F."/>
            <person name="Simakov O."/>
            <person name="Hampson S.E."/>
            <person name="Mitros T."/>
            <person name="Weinmaier T."/>
            <person name="Rattei T."/>
            <person name="Balasubramanian P.G."/>
            <person name="Borman J."/>
            <person name="Busam D."/>
            <person name="Disbennett K."/>
            <person name="Pfannkoch C."/>
            <person name="Sumin N."/>
            <person name="Sutton G."/>
            <person name="Viswanathan L."/>
            <person name="Walenz B."/>
            <person name="Goodstein D.M."/>
            <person name="Hellsten U."/>
            <person name="Kawashima T."/>
            <person name="Prochnik S.E."/>
            <person name="Putnam N.H."/>
            <person name="Shu S."/>
            <person name="Blumberg B."/>
            <person name="Dana C.E."/>
            <person name="Gee L."/>
            <person name="Kibler D.F."/>
            <person name="Law L."/>
            <person name="Lindgens D."/>
            <person name="Martinez D.E."/>
            <person name="Peng J."/>
            <person name="Wigge P.A."/>
            <person name="Bertulat B."/>
            <person name="Guder C."/>
            <person name="Nakamura Y."/>
            <person name="Ozbek S."/>
            <person name="Watanabe H."/>
            <person name="Khalturin K."/>
            <person name="Hemmrich G."/>
            <person name="Franke A."/>
            <person name="Augustin R."/>
            <person name="Fraune S."/>
            <person name="Hayakawa E."/>
            <person name="Hayakawa S."/>
            <person name="Hirose M."/>
            <person name="Hwang J."/>
            <person name="Ikeo K."/>
            <person name="Nishimiya-Fujisawa C."/>
            <person name="Ogura A."/>
            <person name="Takahashi T."/>
            <person name="Steinmetz P.R."/>
            <person name="Zhang X."/>
            <person name="Aufschnaiter R."/>
            <person name="Eder M.K."/>
            <person name="Gorny A.K."/>
            <person name="Salvenmoser W."/>
            <person name="Heimberg A.M."/>
            <person name="Wheeler B.M."/>
            <person name="Peterson K.J."/>
            <person name="Boettger A."/>
            <person name="Tischler P."/>
            <person name="Wolf A."/>
            <person name="Gojobori T."/>
            <person name="Remington K.A."/>
            <person name="Strausberg R.L."/>
            <person name="Venter J."/>
            <person name="Technau U."/>
            <person name="Hobmayer B."/>
            <person name="Bosch T.C."/>
            <person name="Holstein T.W."/>
            <person name="Fujisawa T."/>
            <person name="Bode H.R."/>
            <person name="David C.N."/>
            <person name="Rokhsar D.S."/>
            <person name="Steele R.E."/>
        </authorList>
    </citation>
    <scope>NUCLEOTIDE SEQUENCE</scope>
</reference>
<accession>C9Y8I2</accession>
<keyword evidence="2" id="KW-0378">Hydrolase</keyword>
<dbReference type="AlphaFoldDB" id="C9Y8I2"/>
<feature type="region of interest" description="Disordered" evidence="1">
    <location>
        <begin position="1"/>
        <end position="42"/>
    </location>
</feature>
<protein>
    <submittedName>
        <fullName evidence="2">Uncharacterized protein</fullName>
    </submittedName>
</protein>
<dbReference type="EMBL" id="FN543104">
    <property type="protein sequence ID" value="CBA27849.1"/>
    <property type="molecule type" value="Genomic_DNA"/>
</dbReference>
<sequence length="101" mass="11491">MVDETEEGSPYAALRMREADLEKHLSSGQGEEKKDAAREKAREDALKRLEEESRKPAADRKVPEFGSDKDFQLIQAINHLKGKPVLVSKTQVERKEEVKDN</sequence>
<organism evidence="2">
    <name type="scientific">Curvibacter symbiont subsp. Hydra magnipapillata</name>
    <dbReference type="NCBI Taxonomy" id="667019"/>
    <lineage>
        <taxon>Bacteria</taxon>
        <taxon>Pseudomonadati</taxon>
        <taxon>Pseudomonadota</taxon>
        <taxon>Betaproteobacteria</taxon>
        <taxon>Burkholderiales</taxon>
        <taxon>Comamonadaceae</taxon>
        <taxon>Curvibacter</taxon>
    </lineage>
</organism>
<name>C9Y8I2_CURXX</name>
<evidence type="ECO:0000256" key="1">
    <source>
        <dbReference type="SAM" id="MobiDB-lite"/>
    </source>
</evidence>
<gene>
    <name evidence="2" type="ORF">Csp_A04330</name>
</gene>
<proteinExistence type="predicted"/>